<dbReference type="GeneID" id="20325462"/>
<proteinExistence type="predicted"/>
<reference evidence="1 2" key="1">
    <citation type="submission" date="2013-11" db="EMBL/GenBank/DDBJ databases">
        <title>Opisthorchis viverrini - life in the bile duct.</title>
        <authorList>
            <person name="Young N.D."/>
            <person name="Nagarajan N."/>
            <person name="Lin S.J."/>
            <person name="Korhonen P.K."/>
            <person name="Jex A.R."/>
            <person name="Hall R.S."/>
            <person name="Safavi-Hemami H."/>
            <person name="Kaewkong W."/>
            <person name="Bertrand D."/>
            <person name="Gao S."/>
            <person name="Seet Q."/>
            <person name="Wongkham S."/>
            <person name="Teh B.T."/>
            <person name="Wongkham C."/>
            <person name="Intapan P.M."/>
            <person name="Maleewong W."/>
            <person name="Yang X."/>
            <person name="Hu M."/>
            <person name="Wang Z."/>
            <person name="Hofmann A."/>
            <person name="Sternberg P.W."/>
            <person name="Tan P."/>
            <person name="Wang J."/>
            <person name="Gasser R.B."/>
        </authorList>
    </citation>
    <scope>NUCLEOTIDE SEQUENCE [LARGE SCALE GENOMIC DNA]</scope>
</reference>
<evidence type="ECO:0000313" key="1">
    <source>
        <dbReference type="EMBL" id="KER20072.1"/>
    </source>
</evidence>
<organism evidence="1 2">
    <name type="scientific">Opisthorchis viverrini</name>
    <name type="common">Southeast Asian liver fluke</name>
    <dbReference type="NCBI Taxonomy" id="6198"/>
    <lineage>
        <taxon>Eukaryota</taxon>
        <taxon>Metazoa</taxon>
        <taxon>Spiralia</taxon>
        <taxon>Lophotrochozoa</taxon>
        <taxon>Platyhelminthes</taxon>
        <taxon>Trematoda</taxon>
        <taxon>Digenea</taxon>
        <taxon>Opisthorchiida</taxon>
        <taxon>Opisthorchiata</taxon>
        <taxon>Opisthorchiidae</taxon>
        <taxon>Opisthorchis</taxon>
    </lineage>
</organism>
<accession>A0A074Z3H8</accession>
<keyword evidence="2" id="KW-1185">Reference proteome</keyword>
<dbReference type="AlphaFoldDB" id="A0A074Z3H8"/>
<dbReference type="Proteomes" id="UP000054324">
    <property type="component" value="Unassembled WGS sequence"/>
</dbReference>
<dbReference type="EMBL" id="KL597097">
    <property type="protein sequence ID" value="KER20072.1"/>
    <property type="molecule type" value="Genomic_DNA"/>
</dbReference>
<dbReference type="KEGG" id="ovi:T265_11294"/>
<name>A0A074Z3H8_OPIVI</name>
<protein>
    <submittedName>
        <fullName evidence="1">Uncharacterized protein</fullName>
    </submittedName>
</protein>
<evidence type="ECO:0000313" key="2">
    <source>
        <dbReference type="Proteomes" id="UP000054324"/>
    </source>
</evidence>
<gene>
    <name evidence="1" type="ORF">T265_11294</name>
</gene>
<dbReference type="RefSeq" id="XP_009176178.1">
    <property type="nucleotide sequence ID" value="XM_009177914.1"/>
</dbReference>
<sequence>MVPSRWSQDGLLNGDYCLMEGYATDKMVQNDFILISLHLSQPIQGSQCFKIYVEDSSSTTRNSDNLTPGHCGAVTGKSSDHFSRKFPKTTPA</sequence>
<dbReference type="CTD" id="20325462"/>